<keyword evidence="2" id="KW-1185">Reference proteome</keyword>
<protein>
    <submittedName>
        <fullName evidence="1">Uncharacterized protein</fullName>
    </submittedName>
</protein>
<organism evidence="1 2">
    <name type="scientific">Smallanthus sonchifolius</name>
    <dbReference type="NCBI Taxonomy" id="185202"/>
    <lineage>
        <taxon>Eukaryota</taxon>
        <taxon>Viridiplantae</taxon>
        <taxon>Streptophyta</taxon>
        <taxon>Embryophyta</taxon>
        <taxon>Tracheophyta</taxon>
        <taxon>Spermatophyta</taxon>
        <taxon>Magnoliopsida</taxon>
        <taxon>eudicotyledons</taxon>
        <taxon>Gunneridae</taxon>
        <taxon>Pentapetalae</taxon>
        <taxon>asterids</taxon>
        <taxon>campanulids</taxon>
        <taxon>Asterales</taxon>
        <taxon>Asteraceae</taxon>
        <taxon>Asteroideae</taxon>
        <taxon>Heliantheae alliance</taxon>
        <taxon>Millerieae</taxon>
        <taxon>Smallanthus</taxon>
    </lineage>
</organism>
<comment type="caution">
    <text evidence="1">The sequence shown here is derived from an EMBL/GenBank/DDBJ whole genome shotgun (WGS) entry which is preliminary data.</text>
</comment>
<reference evidence="2" key="1">
    <citation type="journal article" date="2022" name="Mol. Ecol. Resour.">
        <title>The genomes of chicory, endive, great burdock and yacon provide insights into Asteraceae palaeo-polyploidization history and plant inulin production.</title>
        <authorList>
            <person name="Fan W."/>
            <person name="Wang S."/>
            <person name="Wang H."/>
            <person name="Wang A."/>
            <person name="Jiang F."/>
            <person name="Liu H."/>
            <person name="Zhao H."/>
            <person name="Xu D."/>
            <person name="Zhang Y."/>
        </authorList>
    </citation>
    <scope>NUCLEOTIDE SEQUENCE [LARGE SCALE GENOMIC DNA]</scope>
    <source>
        <strain evidence="2">cv. Yunnan</strain>
    </source>
</reference>
<proteinExistence type="predicted"/>
<name>A0ACB9I4E6_9ASTR</name>
<dbReference type="Proteomes" id="UP001056120">
    <property type="component" value="Linkage Group LG10"/>
</dbReference>
<gene>
    <name evidence="1" type="ORF">L1987_30477</name>
</gene>
<evidence type="ECO:0000313" key="1">
    <source>
        <dbReference type="EMBL" id="KAI3802346.1"/>
    </source>
</evidence>
<sequence length="116" mass="13212">MSSPGVPIRIHMYRSRVPSPFIVLQLCPDVKFSYASRKAVSEYKEAKTICLLYAKPTKRLIQQPVGKNNSRGPYLDLDMTRFLDNPTPILFPKSFFPVSSFPLQTLTSHNIQDNPL</sequence>
<reference evidence="1 2" key="2">
    <citation type="journal article" date="2022" name="Mol. Ecol. Resour.">
        <title>The genomes of chicory, endive, great burdock and yacon provide insights into Asteraceae paleo-polyploidization history and plant inulin production.</title>
        <authorList>
            <person name="Fan W."/>
            <person name="Wang S."/>
            <person name="Wang H."/>
            <person name="Wang A."/>
            <person name="Jiang F."/>
            <person name="Liu H."/>
            <person name="Zhao H."/>
            <person name="Xu D."/>
            <person name="Zhang Y."/>
        </authorList>
    </citation>
    <scope>NUCLEOTIDE SEQUENCE [LARGE SCALE GENOMIC DNA]</scope>
    <source>
        <strain evidence="2">cv. Yunnan</strain>
        <tissue evidence="1">Leaves</tissue>
    </source>
</reference>
<dbReference type="EMBL" id="CM042027">
    <property type="protein sequence ID" value="KAI3802346.1"/>
    <property type="molecule type" value="Genomic_DNA"/>
</dbReference>
<evidence type="ECO:0000313" key="2">
    <source>
        <dbReference type="Proteomes" id="UP001056120"/>
    </source>
</evidence>
<accession>A0ACB9I4E6</accession>